<evidence type="ECO:0000313" key="2">
    <source>
        <dbReference type="EMBL" id="ONM56656.1"/>
    </source>
</evidence>
<accession>A0A1D6I9F3</accession>
<dbReference type="ExpressionAtlas" id="A0A1D6I9F3">
    <property type="expression patterns" value="baseline and differential"/>
</dbReference>
<feature type="region of interest" description="Disordered" evidence="1">
    <location>
        <begin position="1"/>
        <end position="68"/>
    </location>
</feature>
<gene>
    <name evidence="2" type="ORF">ZEAMMB73_Zm00001d021267</name>
</gene>
<proteinExistence type="predicted"/>
<organism evidence="2">
    <name type="scientific">Zea mays</name>
    <name type="common">Maize</name>
    <dbReference type="NCBI Taxonomy" id="4577"/>
    <lineage>
        <taxon>Eukaryota</taxon>
        <taxon>Viridiplantae</taxon>
        <taxon>Streptophyta</taxon>
        <taxon>Embryophyta</taxon>
        <taxon>Tracheophyta</taxon>
        <taxon>Spermatophyta</taxon>
        <taxon>Magnoliopsida</taxon>
        <taxon>Liliopsida</taxon>
        <taxon>Poales</taxon>
        <taxon>Poaceae</taxon>
        <taxon>PACMAD clade</taxon>
        <taxon>Panicoideae</taxon>
        <taxon>Andropogonodae</taxon>
        <taxon>Andropogoneae</taxon>
        <taxon>Tripsacinae</taxon>
        <taxon>Zea</taxon>
    </lineage>
</organism>
<feature type="non-terminal residue" evidence="2">
    <location>
        <position position="1"/>
    </location>
</feature>
<name>A0A1D6I9F3_MAIZE</name>
<reference evidence="2" key="1">
    <citation type="submission" date="2015-12" db="EMBL/GenBank/DDBJ databases">
        <title>Update maize B73 reference genome by single molecule sequencing technologies.</title>
        <authorList>
            <consortium name="Maize Genome Sequencing Project"/>
            <person name="Ware D."/>
        </authorList>
    </citation>
    <scope>NUCLEOTIDE SEQUENCE [LARGE SCALE GENOMIC DNA]</scope>
    <source>
        <tissue evidence="2">Seedling</tissue>
    </source>
</reference>
<protein>
    <submittedName>
        <fullName evidence="2">Mediator complex subunit 10 CG5057-PA</fullName>
    </submittedName>
</protein>
<evidence type="ECO:0000256" key="1">
    <source>
        <dbReference type="SAM" id="MobiDB-lite"/>
    </source>
</evidence>
<dbReference type="EMBL" id="CM007650">
    <property type="protein sequence ID" value="ONM56656.1"/>
    <property type="molecule type" value="Genomic_DNA"/>
</dbReference>
<sequence>FPSFSSSDLRQHHGERRRESFRCGRRRREWRPSIGGRRGAPGGRVEAEPGAGDELDPEDAGPAPPAQPHRLLLQLCLPASPPPAPSLRKHLLEELEQAFPEDVEAYREIRATSAAEAKRLAQSHGNLLNGDVKVKAEH</sequence>
<feature type="compositionally biased region" description="Basic and acidic residues" evidence="1">
    <location>
        <begin position="9"/>
        <end position="22"/>
    </location>
</feature>
<dbReference type="AlphaFoldDB" id="A0A1D6I9F3"/>